<dbReference type="RefSeq" id="WP_147759039.1">
    <property type="nucleotide sequence ID" value="NZ_SAXT01000006.1"/>
</dbReference>
<dbReference type="NCBIfam" id="NF011937">
    <property type="entry name" value="PRK15408.1"/>
    <property type="match status" value="1"/>
</dbReference>
<dbReference type="Gene3D" id="3.40.50.2300">
    <property type="match status" value="2"/>
</dbReference>
<dbReference type="InterPro" id="IPR028082">
    <property type="entry name" value="Peripla_BP_I"/>
</dbReference>
<dbReference type="PANTHER" id="PTHR30036:SF7">
    <property type="entry name" value="ABC TRANSPORTER PERIPLASMIC-BINDING PROTEIN YPHF"/>
    <property type="match status" value="1"/>
</dbReference>
<evidence type="ECO:0000256" key="4">
    <source>
        <dbReference type="ARBA" id="ARBA00014452"/>
    </source>
</evidence>
<dbReference type="Pfam" id="PF13407">
    <property type="entry name" value="Peripla_BP_4"/>
    <property type="match status" value="1"/>
</dbReference>
<comment type="subunit">
    <text evidence="3">The complex is composed of two ATP-binding proteins (LsrA), two transmembrane proteins (LsrC and LsrD) and a solute-binding protein (LsrB).</text>
</comment>
<evidence type="ECO:0000313" key="10">
    <source>
        <dbReference type="Proteomes" id="UP000325116"/>
    </source>
</evidence>
<evidence type="ECO:0000259" key="8">
    <source>
        <dbReference type="Pfam" id="PF13407"/>
    </source>
</evidence>
<gene>
    <name evidence="9" type="primary">lsrB</name>
    <name evidence="9" type="ORF">EPJ80_11155</name>
</gene>
<evidence type="ECO:0000256" key="3">
    <source>
        <dbReference type="ARBA" id="ARBA00011262"/>
    </source>
</evidence>
<evidence type="ECO:0000256" key="1">
    <source>
        <dbReference type="ARBA" id="ARBA00004196"/>
    </source>
</evidence>
<proteinExistence type="inferred from homology"/>
<name>A0A5C8CCQ1_9SPIR</name>
<protein>
    <recommendedName>
        <fullName evidence="4">Autoinducer 2-binding protein LsrB</fullName>
    </recommendedName>
</protein>
<comment type="caution">
    <text evidence="9">The sequence shown here is derived from an EMBL/GenBank/DDBJ whole genome shotgun (WGS) entry which is preliminary data.</text>
</comment>
<dbReference type="CDD" id="cd20003">
    <property type="entry name" value="PBP1_LsrB_Quorum_Sensing"/>
    <property type="match status" value="1"/>
</dbReference>
<evidence type="ECO:0000256" key="6">
    <source>
        <dbReference type="ARBA" id="ARBA00022764"/>
    </source>
</evidence>
<organism evidence="9 10">
    <name type="scientific">Brachyspira aalborgi</name>
    <dbReference type="NCBI Taxonomy" id="29522"/>
    <lineage>
        <taxon>Bacteria</taxon>
        <taxon>Pseudomonadati</taxon>
        <taxon>Spirochaetota</taxon>
        <taxon>Spirochaetia</taxon>
        <taxon>Brachyspirales</taxon>
        <taxon>Brachyspiraceae</taxon>
        <taxon>Brachyspira</taxon>
    </lineage>
</organism>
<dbReference type="InterPro" id="IPR050555">
    <property type="entry name" value="Bact_Solute-Bind_Prot2"/>
</dbReference>
<keyword evidence="6" id="KW-0574">Periplasm</keyword>
<evidence type="ECO:0000256" key="7">
    <source>
        <dbReference type="ARBA" id="ARBA00025060"/>
    </source>
</evidence>
<sequence>MYHSNKLFTILSRVFILILTITAIFSCSGSKKESTKGENIKIAFIPKITGNGFFESGGRGALEMGEQLGITVKYDGPNEANVSKQIEYINNFANQNYNAIVVSSLSPKALNQALDRARAKGIHILTWDSDVDPAYRSFYINQGTPKLLGELLVKMVSDQMPDGKTAKKKVAFFYSSPEVTDQNAWTEEAKALIKREYPNWEIVTTQYGYQDPQRSLQTATDILNTYKDINAILCPDSTALPAAAQAAENLGVGGKVIIVGFSTPNAMKQYVESGTIKQFGLWDVVVQGKLSVYIAYQLALGKTFNVGDKIEVPGIGSVEVAANKEQGYDYEADNNGLIILPERVVFTKDNINNYDF</sequence>
<dbReference type="InterPro" id="IPR025997">
    <property type="entry name" value="SBP_2_dom"/>
</dbReference>
<comment type="subcellular location">
    <subcellularLocation>
        <location evidence="1">Cell envelope</location>
    </subcellularLocation>
</comment>
<keyword evidence="5" id="KW-0732">Signal</keyword>
<dbReference type="AlphaFoldDB" id="A0A5C8CCQ1"/>
<reference evidence="9 10" key="1">
    <citation type="journal article" date="1992" name="Lakartidningen">
        <title>[Penicillin V and not amoxicillin is the first choice preparation in acute otitis].</title>
        <authorList>
            <person name="Kamme C."/>
            <person name="Lundgren K."/>
            <person name="Prellner K."/>
        </authorList>
    </citation>
    <scope>NUCLEOTIDE SEQUENCE [LARGE SCALE GENOMIC DNA]</scope>
    <source>
        <strain evidence="9 10">W1</strain>
    </source>
</reference>
<dbReference type="GO" id="GO:0030288">
    <property type="term" value="C:outer membrane-bounded periplasmic space"/>
    <property type="evidence" value="ECO:0007669"/>
    <property type="project" value="TreeGrafter"/>
</dbReference>
<feature type="domain" description="Periplasmic binding protein" evidence="8">
    <location>
        <begin position="42"/>
        <end position="302"/>
    </location>
</feature>
<dbReference type="InterPro" id="IPR030159">
    <property type="entry name" value="LsrB"/>
</dbReference>
<dbReference type="PANTHER" id="PTHR30036">
    <property type="entry name" value="D-XYLOSE-BINDING PERIPLASMIC PROTEIN"/>
    <property type="match status" value="1"/>
</dbReference>
<evidence type="ECO:0000256" key="2">
    <source>
        <dbReference type="ARBA" id="ARBA00007639"/>
    </source>
</evidence>
<dbReference type="Proteomes" id="UP000325116">
    <property type="component" value="Unassembled WGS sequence"/>
</dbReference>
<comment type="similarity">
    <text evidence="2">Belongs to the bacterial solute-binding protein 2 family.</text>
</comment>
<accession>A0A5C8CCQ1</accession>
<dbReference type="SUPFAM" id="SSF53822">
    <property type="entry name" value="Periplasmic binding protein-like I"/>
    <property type="match status" value="1"/>
</dbReference>
<evidence type="ECO:0000256" key="5">
    <source>
        <dbReference type="ARBA" id="ARBA00022729"/>
    </source>
</evidence>
<dbReference type="GO" id="GO:0030246">
    <property type="term" value="F:carbohydrate binding"/>
    <property type="evidence" value="ECO:0007669"/>
    <property type="project" value="TreeGrafter"/>
</dbReference>
<dbReference type="GO" id="GO:0043190">
    <property type="term" value="C:ATP-binding cassette (ABC) transporter complex"/>
    <property type="evidence" value="ECO:0007669"/>
    <property type="project" value="InterPro"/>
</dbReference>
<dbReference type="EMBL" id="SAXT01000006">
    <property type="protein sequence ID" value="TXJ11170.1"/>
    <property type="molecule type" value="Genomic_DNA"/>
</dbReference>
<comment type="function">
    <text evidence="7">Part of the ABC transporter complex LsrABCD involved in autoinducer 2 (AI-2) import. Binds AI-2 and delivers it to the LsrC and LsrD permeases.</text>
</comment>
<evidence type="ECO:0000313" key="9">
    <source>
        <dbReference type="EMBL" id="TXJ11170.1"/>
    </source>
</evidence>
<dbReference type="PROSITE" id="PS51257">
    <property type="entry name" value="PROKAR_LIPOPROTEIN"/>
    <property type="match status" value="1"/>
</dbReference>